<feature type="domain" description="S-adenosyl-l-methionine hydroxide adenosyltransferase N-terminal" evidence="3">
    <location>
        <begin position="4"/>
        <end position="145"/>
    </location>
</feature>
<comment type="similarity">
    <text evidence="2">Belongs to the SAM hydrolase / SAM-dependent halogenase family.</text>
</comment>
<dbReference type="InterPro" id="IPR046470">
    <property type="entry name" value="SAM_HAT_C"/>
</dbReference>
<reference evidence="6" key="1">
    <citation type="journal article" date="2019" name="Int. J. Syst. Evol. Microbiol.">
        <title>The Global Catalogue of Microorganisms (GCM) 10K type strain sequencing project: providing services to taxonomists for standard genome sequencing and annotation.</title>
        <authorList>
            <consortium name="The Broad Institute Genomics Platform"/>
            <consortium name="The Broad Institute Genome Sequencing Center for Infectious Disease"/>
            <person name="Wu L."/>
            <person name="Ma J."/>
        </authorList>
    </citation>
    <scope>NUCLEOTIDE SEQUENCE [LARGE SCALE GENOMIC DNA]</scope>
    <source>
        <strain evidence="6">JCM 17064</strain>
    </source>
</reference>
<dbReference type="InterPro" id="IPR023228">
    <property type="entry name" value="SAM_OH_AdoTrfase_N_sf"/>
</dbReference>
<dbReference type="SUPFAM" id="SSF101852">
    <property type="entry name" value="Bacterial fluorinating enzyme, C-terminal domain"/>
    <property type="match status" value="1"/>
</dbReference>
<accession>A0ABP7TII7</accession>
<dbReference type="PANTHER" id="PTHR35092">
    <property type="entry name" value="CHLORINASE MJ1651"/>
    <property type="match status" value="1"/>
</dbReference>
<sequence length="274" mass="30632">MSIITLTTDYGLKDHFVGALKGKLLSEHPEVTVIDISHHIDPFNIAEAAYIIGAAYSSFPKGTVHLIGVDIELNENNQHIAMQWNDHYFICADNGILSMLVQKIVPQKVVTINIHDRLPIEATDLDVFVKVACHLSKGGLLNVIGKEIKTIKEVTELQALTQDNLIKGYIIYIDHLGNAVTNISKKLFLEMGKGRPYEIKFKGQSIKTILPKYSDIVVSDKYTWKDYEGEKLALFNEAGFLEIAIFRSNPDTVGSASSLLGLQYRDLITIEFKN</sequence>
<dbReference type="Gene3D" id="3.40.50.10790">
    <property type="entry name" value="S-adenosyl-l-methionine hydroxide adenosyltransferase, N-terminal"/>
    <property type="match status" value="1"/>
</dbReference>
<proteinExistence type="inferred from homology"/>
<dbReference type="InterPro" id="IPR046469">
    <property type="entry name" value="SAM_HAT_N"/>
</dbReference>
<dbReference type="Pfam" id="PF01887">
    <property type="entry name" value="SAM_HAT_N"/>
    <property type="match status" value="1"/>
</dbReference>
<evidence type="ECO:0000256" key="1">
    <source>
        <dbReference type="ARBA" id="ARBA00022691"/>
    </source>
</evidence>
<dbReference type="RefSeq" id="WP_324692130.1">
    <property type="nucleotide sequence ID" value="NZ_BAABCR010000012.1"/>
</dbReference>
<dbReference type="Pfam" id="PF20257">
    <property type="entry name" value="SAM_HAT_C"/>
    <property type="match status" value="1"/>
</dbReference>
<dbReference type="InterPro" id="IPR002747">
    <property type="entry name" value="SAM_OH_AdoTrfase"/>
</dbReference>
<evidence type="ECO:0000313" key="5">
    <source>
        <dbReference type="EMBL" id="GAA4026692.1"/>
    </source>
</evidence>
<evidence type="ECO:0000256" key="2">
    <source>
        <dbReference type="ARBA" id="ARBA00024035"/>
    </source>
</evidence>
<gene>
    <name evidence="5" type="ORF">GCM10022386_07550</name>
</gene>
<feature type="domain" description="S-adenosyl-l-methionine hydroxide adenosyltransferase C-terminal" evidence="4">
    <location>
        <begin position="168"/>
        <end position="268"/>
    </location>
</feature>
<dbReference type="EMBL" id="BAABCR010000012">
    <property type="protein sequence ID" value="GAA4026692.1"/>
    <property type="molecule type" value="Genomic_DNA"/>
</dbReference>
<dbReference type="PIRSF" id="PIRSF006779">
    <property type="entry name" value="UCP006779"/>
    <property type="match status" value="1"/>
</dbReference>
<organism evidence="5 6">
    <name type="scientific">Flavobacterium cheonhonense</name>
    <dbReference type="NCBI Taxonomy" id="706185"/>
    <lineage>
        <taxon>Bacteria</taxon>
        <taxon>Pseudomonadati</taxon>
        <taxon>Bacteroidota</taxon>
        <taxon>Flavobacteriia</taxon>
        <taxon>Flavobacteriales</taxon>
        <taxon>Flavobacteriaceae</taxon>
        <taxon>Flavobacterium</taxon>
    </lineage>
</organism>
<evidence type="ECO:0000259" key="3">
    <source>
        <dbReference type="Pfam" id="PF01887"/>
    </source>
</evidence>
<evidence type="ECO:0000259" key="4">
    <source>
        <dbReference type="Pfam" id="PF20257"/>
    </source>
</evidence>
<dbReference type="SUPFAM" id="SSF102522">
    <property type="entry name" value="Bacterial fluorinating enzyme, N-terminal domain"/>
    <property type="match status" value="1"/>
</dbReference>
<name>A0ABP7TII7_9FLAO</name>
<comment type="caution">
    <text evidence="5">The sequence shown here is derived from an EMBL/GenBank/DDBJ whole genome shotgun (WGS) entry which is preliminary data.</text>
</comment>
<protein>
    <submittedName>
        <fullName evidence="5">SAM-dependent chlorinase/fluorinase</fullName>
    </submittedName>
</protein>
<dbReference type="Proteomes" id="UP001500968">
    <property type="component" value="Unassembled WGS sequence"/>
</dbReference>
<dbReference type="Gene3D" id="2.40.30.90">
    <property type="entry name" value="Bacterial fluorinating enzyme like"/>
    <property type="match status" value="1"/>
</dbReference>
<keyword evidence="6" id="KW-1185">Reference proteome</keyword>
<dbReference type="InterPro" id="IPR023227">
    <property type="entry name" value="SAM_OH_AdoTrfase_C_sf"/>
</dbReference>
<dbReference type="PANTHER" id="PTHR35092:SF1">
    <property type="entry name" value="CHLORINASE MJ1651"/>
    <property type="match status" value="1"/>
</dbReference>
<evidence type="ECO:0000313" key="6">
    <source>
        <dbReference type="Proteomes" id="UP001500968"/>
    </source>
</evidence>
<keyword evidence="1" id="KW-0949">S-adenosyl-L-methionine</keyword>